<protein>
    <recommendedName>
        <fullName evidence="4">DUF2946 domain-containing protein</fullName>
    </recommendedName>
</protein>
<feature type="chain" id="PRO_5026912784" description="DUF2946 domain-containing protein" evidence="1">
    <location>
        <begin position="24"/>
        <end position="101"/>
    </location>
</feature>
<sequence>MKIFAAILGVFFLCLATLPCADAAPIENQSIELSQEHEHDHEGQADNCTPFCHCHCCHVHVTIVANNKPLANIAALNEQVSQYRSFAVNDISISLLRPPIV</sequence>
<evidence type="ECO:0000256" key="1">
    <source>
        <dbReference type="SAM" id="SignalP"/>
    </source>
</evidence>
<reference evidence="2 3" key="1">
    <citation type="submission" date="2019-12" db="EMBL/GenBank/DDBJ databases">
        <authorList>
            <person name="Zhao J."/>
        </authorList>
    </citation>
    <scope>NUCLEOTIDE SEQUENCE [LARGE SCALE GENOMIC DNA]</scope>
    <source>
        <strain evidence="2 3">S-15</strain>
    </source>
</reference>
<feature type="signal peptide" evidence="1">
    <location>
        <begin position="1"/>
        <end position="23"/>
    </location>
</feature>
<comment type="caution">
    <text evidence="2">The sequence shown here is derived from an EMBL/GenBank/DDBJ whole genome shotgun (WGS) entry which is preliminary data.</text>
</comment>
<keyword evidence="1" id="KW-0732">Signal</keyword>
<dbReference type="RefSeq" id="WP_160632665.1">
    <property type="nucleotide sequence ID" value="NZ_WWNE01000005.1"/>
</dbReference>
<dbReference type="AlphaFoldDB" id="A0A6N9NII9"/>
<keyword evidence="3" id="KW-1185">Reference proteome</keyword>
<dbReference type="Pfam" id="PF20365">
    <property type="entry name" value="DUF6660"/>
    <property type="match status" value="1"/>
</dbReference>
<dbReference type="InterPro" id="IPR046601">
    <property type="entry name" value="DUF6660"/>
</dbReference>
<name>A0A6N9NII9_9FLAO</name>
<gene>
    <name evidence="2" type="ORF">GQN54_06310</name>
</gene>
<proteinExistence type="predicted"/>
<evidence type="ECO:0000313" key="3">
    <source>
        <dbReference type="Proteomes" id="UP000470771"/>
    </source>
</evidence>
<accession>A0A6N9NII9</accession>
<dbReference type="EMBL" id="WWNE01000005">
    <property type="protein sequence ID" value="NBG65723.1"/>
    <property type="molecule type" value="Genomic_DNA"/>
</dbReference>
<organism evidence="2 3">
    <name type="scientific">Acidiluteibacter ferrifornacis</name>
    <dbReference type="NCBI Taxonomy" id="2692424"/>
    <lineage>
        <taxon>Bacteria</taxon>
        <taxon>Pseudomonadati</taxon>
        <taxon>Bacteroidota</taxon>
        <taxon>Flavobacteriia</taxon>
        <taxon>Flavobacteriales</taxon>
        <taxon>Cryomorphaceae</taxon>
        <taxon>Acidiluteibacter</taxon>
    </lineage>
</organism>
<evidence type="ECO:0000313" key="2">
    <source>
        <dbReference type="EMBL" id="NBG65723.1"/>
    </source>
</evidence>
<evidence type="ECO:0008006" key="4">
    <source>
        <dbReference type="Google" id="ProtNLM"/>
    </source>
</evidence>
<dbReference type="Proteomes" id="UP000470771">
    <property type="component" value="Unassembled WGS sequence"/>
</dbReference>